<keyword evidence="1" id="KW-0596">Phosphopantetheine</keyword>
<dbReference type="SUPFAM" id="SSF47336">
    <property type="entry name" value="ACP-like"/>
    <property type="match status" value="2"/>
</dbReference>
<dbReference type="Gene3D" id="2.30.38.10">
    <property type="entry name" value="Luciferase, Domain 3"/>
    <property type="match status" value="2"/>
</dbReference>
<dbReference type="GO" id="GO:0044550">
    <property type="term" value="P:secondary metabolite biosynthetic process"/>
    <property type="evidence" value="ECO:0007669"/>
    <property type="project" value="TreeGrafter"/>
</dbReference>
<dbReference type="FunFam" id="1.10.1200.10:FF:000005">
    <property type="entry name" value="Nonribosomal peptide synthetase 1"/>
    <property type="match status" value="2"/>
</dbReference>
<feature type="region of interest" description="Disordered" evidence="3">
    <location>
        <begin position="145"/>
        <end position="164"/>
    </location>
</feature>
<dbReference type="Pfam" id="PF00501">
    <property type="entry name" value="AMP-binding"/>
    <property type="match status" value="1"/>
</dbReference>
<dbReference type="PANTHER" id="PTHR45527">
    <property type="entry name" value="NONRIBOSOMAL PEPTIDE SYNTHETASE"/>
    <property type="match status" value="1"/>
</dbReference>
<dbReference type="FunFam" id="3.40.50.980:FF:000001">
    <property type="entry name" value="Non-ribosomal peptide synthetase"/>
    <property type="match status" value="1"/>
</dbReference>
<dbReference type="InterPro" id="IPR020459">
    <property type="entry name" value="AMP-binding"/>
</dbReference>
<feature type="domain" description="Carrier" evidence="4">
    <location>
        <begin position="1254"/>
        <end position="1328"/>
    </location>
</feature>
<feature type="non-terminal residue" evidence="5">
    <location>
        <position position="1844"/>
    </location>
</feature>
<dbReference type="Gene3D" id="3.40.50.980">
    <property type="match status" value="2"/>
</dbReference>
<dbReference type="GO" id="GO:0005737">
    <property type="term" value="C:cytoplasm"/>
    <property type="evidence" value="ECO:0007669"/>
    <property type="project" value="TreeGrafter"/>
</dbReference>
<dbReference type="CDD" id="cd12116">
    <property type="entry name" value="A_NRPS_Ta1_like"/>
    <property type="match status" value="1"/>
</dbReference>
<dbReference type="Gene3D" id="3.30.559.30">
    <property type="entry name" value="Nonribosomal peptide synthetase, condensation domain"/>
    <property type="match status" value="2"/>
</dbReference>
<dbReference type="Gene3D" id="3.30.300.30">
    <property type="match status" value="2"/>
</dbReference>
<dbReference type="Pfam" id="PF00550">
    <property type="entry name" value="PP-binding"/>
    <property type="match status" value="2"/>
</dbReference>
<reference evidence="5" key="1">
    <citation type="submission" date="2018-06" db="EMBL/GenBank/DDBJ databases">
        <authorList>
            <person name="Zhirakovskaya E."/>
        </authorList>
    </citation>
    <scope>NUCLEOTIDE SEQUENCE</scope>
</reference>
<evidence type="ECO:0000313" key="5">
    <source>
        <dbReference type="EMBL" id="VAW57052.1"/>
    </source>
</evidence>
<dbReference type="PANTHER" id="PTHR45527:SF1">
    <property type="entry name" value="FATTY ACID SYNTHASE"/>
    <property type="match status" value="1"/>
</dbReference>
<feature type="non-terminal residue" evidence="5">
    <location>
        <position position="1"/>
    </location>
</feature>
<dbReference type="NCBIfam" id="TIGR01733">
    <property type="entry name" value="AA-adenyl-dom"/>
    <property type="match status" value="1"/>
</dbReference>
<dbReference type="PROSITE" id="PS00455">
    <property type="entry name" value="AMP_BINDING"/>
    <property type="match status" value="1"/>
</dbReference>
<dbReference type="GO" id="GO:0003824">
    <property type="term" value="F:catalytic activity"/>
    <property type="evidence" value="ECO:0007669"/>
    <property type="project" value="InterPro"/>
</dbReference>
<dbReference type="InterPro" id="IPR001242">
    <property type="entry name" value="Condensation_dom"/>
</dbReference>
<dbReference type="GO" id="GO:0043041">
    <property type="term" value="P:amino acid activation for nonribosomal peptide biosynthetic process"/>
    <property type="evidence" value="ECO:0007669"/>
    <property type="project" value="TreeGrafter"/>
</dbReference>
<dbReference type="Gene3D" id="3.30.559.10">
    <property type="entry name" value="Chloramphenicol acetyltransferase-like domain"/>
    <property type="match status" value="2"/>
</dbReference>
<dbReference type="CDD" id="cd19544">
    <property type="entry name" value="E-C_NRPS"/>
    <property type="match status" value="2"/>
</dbReference>
<dbReference type="InterPro" id="IPR006162">
    <property type="entry name" value="Ppantetheine_attach_site"/>
</dbReference>
<dbReference type="PROSITE" id="PS00012">
    <property type="entry name" value="PHOSPHOPANTETHEINE"/>
    <property type="match status" value="1"/>
</dbReference>
<dbReference type="Gene3D" id="1.10.1200.10">
    <property type="entry name" value="ACP-like"/>
    <property type="match status" value="1"/>
</dbReference>
<dbReference type="SUPFAM" id="SSF52777">
    <property type="entry name" value="CoA-dependent acyltransferases"/>
    <property type="match status" value="4"/>
</dbReference>
<dbReference type="SUPFAM" id="SSF56801">
    <property type="entry name" value="Acetyl-CoA synthetase-like"/>
    <property type="match status" value="2"/>
</dbReference>
<name>A0A3B0X0J6_9ZZZZ</name>
<dbReference type="FunFam" id="3.30.300.30:FF:000010">
    <property type="entry name" value="Enterobactin synthetase component F"/>
    <property type="match status" value="1"/>
</dbReference>
<protein>
    <submittedName>
        <fullName evidence="5">Polyketide synthase modules and related proteins</fullName>
    </submittedName>
</protein>
<dbReference type="InterPro" id="IPR023213">
    <property type="entry name" value="CAT-like_dom_sf"/>
</dbReference>
<accession>A0A3B0X0J6</accession>
<dbReference type="FunFam" id="3.40.50.12780:FF:000012">
    <property type="entry name" value="Non-ribosomal peptide synthetase"/>
    <property type="match status" value="1"/>
</dbReference>
<dbReference type="EMBL" id="UOFF01000324">
    <property type="protein sequence ID" value="VAW57052.1"/>
    <property type="molecule type" value="Genomic_DNA"/>
</dbReference>
<evidence type="ECO:0000259" key="4">
    <source>
        <dbReference type="PROSITE" id="PS50075"/>
    </source>
</evidence>
<dbReference type="Pfam" id="PF13193">
    <property type="entry name" value="AMP-binding_C"/>
    <property type="match status" value="2"/>
</dbReference>
<dbReference type="InterPro" id="IPR009081">
    <property type="entry name" value="PP-bd_ACP"/>
</dbReference>
<dbReference type="InterPro" id="IPR000873">
    <property type="entry name" value="AMP-dep_synth/lig_dom"/>
</dbReference>
<feature type="domain" description="Carrier" evidence="4">
    <location>
        <begin position="162"/>
        <end position="236"/>
    </location>
</feature>
<dbReference type="PRINTS" id="PR00154">
    <property type="entry name" value="AMPBINDING"/>
</dbReference>
<dbReference type="InterPro" id="IPR010071">
    <property type="entry name" value="AA_adenyl_dom"/>
</dbReference>
<proteinExistence type="predicted"/>
<dbReference type="InterPro" id="IPR025110">
    <property type="entry name" value="AMP-bd_C"/>
</dbReference>
<dbReference type="InterPro" id="IPR036736">
    <property type="entry name" value="ACP-like_sf"/>
</dbReference>
<dbReference type="FunFam" id="2.30.38.10:FF:000001">
    <property type="entry name" value="Non-ribosomal peptide synthetase PvdI"/>
    <property type="match status" value="1"/>
</dbReference>
<dbReference type="FunFam" id="3.30.300.30:FF:000015">
    <property type="entry name" value="Nonribosomal peptide synthase SidD"/>
    <property type="match status" value="1"/>
</dbReference>
<keyword evidence="2" id="KW-0597">Phosphoprotein</keyword>
<evidence type="ECO:0000256" key="3">
    <source>
        <dbReference type="SAM" id="MobiDB-lite"/>
    </source>
</evidence>
<sequence length="1844" mass="205545">GIQVGRGYVGRKDLTDERFIPDPFSHHSGAKLYKTGDLAKHLDDGTIEYLGRLDFQVKIRGQRIELGEIEAIISAHDKVGQCVAIVREDTPGDQRLCAYVVLRESLSVEELKEYASQVLPSHMIPSAIVFLDALPLTVSGKTDRKRLPIPGRSDTSTATYAEPQTATEKSIAEIWTEILQLTQVGINDDFFALGGHSLLALSVVEKMRRIGLSCDVRTLFLNPTISGLASALSEEDTSPEVPPNLIPEHCQKITPDMLPLVSLNADEIDRIASLVPGGVENIKDIYPLTPLQEGFLFHHLMDDESDIYILSYQFAFDDRDSLDRYLDAMQTTADRHDIFRTAVLWEDLPAPLQVVYRHVPLMIKELNFDSADGDIAQRLRAKFNMNTYRIDIREAPLVHCFIVHDEKNNRWLLQQVDHHLIEDQVSMKLLDKELKHLLSSDDELPPPIQFRDFVAQSRLNVSQAEHKAFFSQMLCDIDEPTYPYGLVNTHGNASKIVDGRVIIESIFAMRVRQVAKDCGVSIASLFHLAWAMVLARTSACEDVVFGTVLSGRMRGDDASNNVIGPCINALPVRLSTSDKSVKEGVETMHSLLTQLMRHENASLVSAIECSSVPSSTPLFSSILNYRHSKDQSKSLASDGAADAAVWLFEDIPGRHFLNYIERTNYPFELTVDNFGDRFRLEAQVQEPLDPKQVLSYMLVVMEQLLGNLECSPNSKLNKLDILPELEKVTLLDNWNATKVEYPLGLLHEVFESQVAYCSERIAIGCNTETLTYNELSMRSNGIASALRSAGVSRGQRVGLCVERGVDMLAAALGILRAGAAYVPLDPGFPAERLRFMVEDAELSFLVSTAALADSLTDAFSLPPERQLLLDADASKLLSESTQKLAPDTELDARPEDPAYIIYTSGSTGKPKGVVVPHRAVVNFLNSMAQEPGLKQDDVLVAVTTLSFDIAVLELYLPLMQGASVVIASREEAMDGHALSQLLEQHQATIMQATPATWRLLLGAGWKGNKHFKALVGGEALPKDLADQLLGHNIELWNMYGPTETTVWSTCAHITDTTQGISIGKPIANTTVYVLDEQKRLCPIGVSGELYIGGNGVTLGYWNQPGLTAERFIDNPFNTSISATLYRTGDRACWRNDGTLEHQGRLDFQVKVRGFRIELGEIEASLAECSAIQHVAVYLWSVGSDDVRIVACCVPTKTGELTPANLRKHLRVSLPEYMIPQYFLSMDDIPLTPNGKVDRKQLPTPSTAESSTYVEPQTATEKSIVDIWTDVLQLEQVGINDDFFALGGHSLLALTVVEKMRRFGLNCDVRTLFLNPTVNALANTLRRESELPEVPPNLIPEHCQKITPDMLPLVDLNADEIDQIASLVPGGVENIKDIYPLTPLQEGFLFHHLMDDEGDIYILSSQFAFDDRDSLDRYLKAMQTTVDRHDIFRTAVLWENLPAPLQVVYQHASLMIKELNFASADGDIAQCLRAKFNMNTYRIDVREAPLVHCFIAHDEKNDRWLLQRVDHHLIEDQVSMKLLDKELKHLLSSDDELPPPIQFREFVAQSRLNVSQAEHNAFFSQMLCNVDEPTYPYGHVNTHEDALEVVDGHVIIESKFAARVLQVAKDCGVSTASLFHLAWAMVLTRISTSENVVFGTVLSGRMRGDDVSNNVIGPCINTLPVCLSTDDRSVKEGAEYMHSLLTQLMKHENASLVSAAECSSISSSTPLFSSILNYRHSKYQGKSFVSTESGDAAVWLFENITGRRFLNYIERTNYPFELTVDDFGDQFRLGAQVQEQFDPKRVLSYMLVVIEQLVSNLECSPNSKLNKLDILPELEKVTLLDNWNATKVEYPLGLLHEVFES</sequence>
<dbReference type="PROSITE" id="PS50075">
    <property type="entry name" value="CARRIER"/>
    <property type="match status" value="2"/>
</dbReference>
<dbReference type="Pfam" id="PF00668">
    <property type="entry name" value="Condensation"/>
    <property type="match status" value="2"/>
</dbReference>
<dbReference type="InterPro" id="IPR029058">
    <property type="entry name" value="AB_hydrolase_fold"/>
</dbReference>
<dbReference type="InterPro" id="IPR045851">
    <property type="entry name" value="AMP-bd_C_sf"/>
</dbReference>
<evidence type="ECO:0000256" key="2">
    <source>
        <dbReference type="ARBA" id="ARBA00022553"/>
    </source>
</evidence>
<dbReference type="GO" id="GO:0031177">
    <property type="term" value="F:phosphopantetheine binding"/>
    <property type="evidence" value="ECO:0007669"/>
    <property type="project" value="TreeGrafter"/>
</dbReference>
<gene>
    <name evidence="5" type="ORF">MNBD_GAMMA07-1949</name>
</gene>
<feature type="compositionally biased region" description="Polar residues" evidence="3">
    <location>
        <begin position="153"/>
        <end position="164"/>
    </location>
</feature>
<dbReference type="Gene3D" id="3.40.50.1820">
    <property type="entry name" value="alpha/beta hydrolase"/>
    <property type="match status" value="1"/>
</dbReference>
<dbReference type="InterPro" id="IPR020845">
    <property type="entry name" value="AMP-binding_CS"/>
</dbReference>
<evidence type="ECO:0000256" key="1">
    <source>
        <dbReference type="ARBA" id="ARBA00022450"/>
    </source>
</evidence>
<organism evidence="5">
    <name type="scientific">hydrothermal vent metagenome</name>
    <dbReference type="NCBI Taxonomy" id="652676"/>
    <lineage>
        <taxon>unclassified sequences</taxon>
        <taxon>metagenomes</taxon>
        <taxon>ecological metagenomes</taxon>
    </lineage>
</organism>